<gene>
    <name evidence="11" type="ordered locus">Mfer_0296</name>
</gene>
<dbReference type="FunFam" id="2.170.190.11:FF:000001">
    <property type="entry name" value="Molybdopterin molybdenumtransferase"/>
    <property type="match status" value="1"/>
</dbReference>
<keyword evidence="8" id="KW-0501">Molybdenum cofactor biosynthesis</keyword>
<dbReference type="SMART" id="SM00852">
    <property type="entry name" value="MoCF_biosynth"/>
    <property type="match status" value="1"/>
</dbReference>
<sequence>MTSEYLQTVELDKAKKIVEELFTNFYTTKIEKINIERAHGRVLAENVYSPIDLPPFDRATRDGFAVKASDTFGANEENPVKLKCIENIEAGYIPKNTITEGHCARISTGALIPSGSDAVVMVEFTEKKNNDILIYKSVYPGQYIAKKGSDIKKGELLLKKNTILSPDKIGALSAVGIKEIPVYSKPKIAVISTGNELIELSENLKKGKIFDVNSYSIAASIEECGAKAINLGIVKDNYEDIKNMILKGLKVADIVVISGGTSAGKGDIVAEVIDDMGEVILHGIAMKPGKPTIIGKINSKIIIGLPGYPVSALIVFRVLIAPILCKITKAFKLKEKIVRLPISQRFHSTRGRLEFALVSIENNKAVPILKDSGAIASLAMSDGYIEIPKNVEIIEKNEKVEVKIF</sequence>
<dbReference type="GO" id="GO:0061599">
    <property type="term" value="F:molybdopterin molybdotransferase activity"/>
    <property type="evidence" value="ECO:0007669"/>
    <property type="project" value="UniProtKB-EC"/>
</dbReference>
<dbReference type="STRING" id="523846.Mfer_0296"/>
<comment type="cofactor">
    <cofactor evidence="1">
        <name>Mg(2+)</name>
        <dbReference type="ChEBI" id="CHEBI:18420"/>
    </cofactor>
</comment>
<dbReference type="Pfam" id="PF00994">
    <property type="entry name" value="MoCF_biosynth"/>
    <property type="match status" value="1"/>
</dbReference>
<keyword evidence="5" id="KW-0808">Transferase</keyword>
<dbReference type="InterPro" id="IPR036688">
    <property type="entry name" value="MoeA_C_domain_IV_sf"/>
</dbReference>
<evidence type="ECO:0000256" key="2">
    <source>
        <dbReference type="ARBA" id="ARBA00005046"/>
    </source>
</evidence>
<protein>
    <recommendedName>
        <fullName evidence="3">molybdopterin molybdotransferase</fullName>
        <ecNumber evidence="3">2.10.1.1</ecNumber>
    </recommendedName>
</protein>
<evidence type="ECO:0000256" key="5">
    <source>
        <dbReference type="ARBA" id="ARBA00022679"/>
    </source>
</evidence>
<evidence type="ECO:0000313" key="12">
    <source>
        <dbReference type="Proteomes" id="UP000002315"/>
    </source>
</evidence>
<evidence type="ECO:0000256" key="4">
    <source>
        <dbReference type="ARBA" id="ARBA00022505"/>
    </source>
</evidence>
<organism evidence="11 12">
    <name type="scientific">Methanothermus fervidus (strain ATCC 43054 / DSM 2088 / JCM 10308 / V24 S)</name>
    <dbReference type="NCBI Taxonomy" id="523846"/>
    <lineage>
        <taxon>Archaea</taxon>
        <taxon>Methanobacteriati</taxon>
        <taxon>Methanobacteriota</taxon>
        <taxon>Methanomada group</taxon>
        <taxon>Methanobacteria</taxon>
        <taxon>Methanobacteriales</taxon>
        <taxon>Methanothermaceae</taxon>
        <taxon>Methanothermus</taxon>
    </lineage>
</organism>
<dbReference type="GO" id="GO:0005737">
    <property type="term" value="C:cytoplasm"/>
    <property type="evidence" value="ECO:0007669"/>
    <property type="project" value="TreeGrafter"/>
</dbReference>
<evidence type="ECO:0000256" key="1">
    <source>
        <dbReference type="ARBA" id="ARBA00001946"/>
    </source>
</evidence>
<dbReference type="PANTHER" id="PTHR10192">
    <property type="entry name" value="MOLYBDOPTERIN BIOSYNTHESIS PROTEIN"/>
    <property type="match status" value="1"/>
</dbReference>
<evidence type="ECO:0000313" key="11">
    <source>
        <dbReference type="EMBL" id="ADP77099.1"/>
    </source>
</evidence>
<dbReference type="InterPro" id="IPR008284">
    <property type="entry name" value="MoCF_biosynth_CS"/>
</dbReference>
<keyword evidence="12" id="KW-1185">Reference proteome</keyword>
<dbReference type="HOGENOM" id="CLU_010186_7_2_2"/>
<dbReference type="Gene3D" id="2.40.340.10">
    <property type="entry name" value="MoeA, C-terminal, domain IV"/>
    <property type="match status" value="1"/>
</dbReference>
<evidence type="ECO:0000256" key="8">
    <source>
        <dbReference type="ARBA" id="ARBA00023150"/>
    </source>
</evidence>
<dbReference type="EMBL" id="CP002278">
    <property type="protein sequence ID" value="ADP77099.1"/>
    <property type="molecule type" value="Genomic_DNA"/>
</dbReference>
<dbReference type="NCBIfam" id="NF045515">
    <property type="entry name" value="Glp_gephyrin"/>
    <property type="match status" value="1"/>
</dbReference>
<dbReference type="InterPro" id="IPR001453">
    <property type="entry name" value="MoaB/Mog_dom"/>
</dbReference>
<comment type="pathway">
    <text evidence="2">Cofactor biosynthesis; molybdopterin biosynthesis.</text>
</comment>
<proteinExistence type="predicted"/>
<dbReference type="PANTHER" id="PTHR10192:SF5">
    <property type="entry name" value="GEPHYRIN"/>
    <property type="match status" value="1"/>
</dbReference>
<dbReference type="Pfam" id="PF03453">
    <property type="entry name" value="MoeA_N"/>
    <property type="match status" value="1"/>
</dbReference>
<dbReference type="CDD" id="cd00887">
    <property type="entry name" value="MoeA"/>
    <property type="match status" value="1"/>
</dbReference>
<dbReference type="SUPFAM" id="SSF63867">
    <property type="entry name" value="MoeA C-terminal domain-like"/>
    <property type="match status" value="1"/>
</dbReference>
<dbReference type="Gene3D" id="3.40.980.10">
    <property type="entry name" value="MoaB/Mog-like domain"/>
    <property type="match status" value="1"/>
</dbReference>
<dbReference type="InterPro" id="IPR005111">
    <property type="entry name" value="MoeA_C_domain_IV"/>
</dbReference>
<dbReference type="InterPro" id="IPR038987">
    <property type="entry name" value="MoeA-like"/>
</dbReference>
<evidence type="ECO:0000256" key="3">
    <source>
        <dbReference type="ARBA" id="ARBA00013269"/>
    </source>
</evidence>
<evidence type="ECO:0000256" key="7">
    <source>
        <dbReference type="ARBA" id="ARBA00022842"/>
    </source>
</evidence>
<dbReference type="AlphaFoldDB" id="E3GXR7"/>
<dbReference type="SUPFAM" id="SSF53218">
    <property type="entry name" value="Molybdenum cofactor biosynthesis proteins"/>
    <property type="match status" value="1"/>
</dbReference>
<dbReference type="Gene3D" id="3.90.105.10">
    <property type="entry name" value="Molybdopterin biosynthesis moea protein, domain 2"/>
    <property type="match status" value="1"/>
</dbReference>
<evidence type="ECO:0000256" key="9">
    <source>
        <dbReference type="ARBA" id="ARBA00047317"/>
    </source>
</evidence>
<evidence type="ECO:0000259" key="10">
    <source>
        <dbReference type="SMART" id="SM00852"/>
    </source>
</evidence>
<evidence type="ECO:0000256" key="6">
    <source>
        <dbReference type="ARBA" id="ARBA00022723"/>
    </source>
</evidence>
<keyword evidence="6" id="KW-0479">Metal-binding</keyword>
<dbReference type="UniPathway" id="UPA00344"/>
<keyword evidence="7" id="KW-0460">Magnesium</keyword>
<keyword evidence="4" id="KW-0500">Molybdenum</keyword>
<dbReference type="PROSITE" id="PS01079">
    <property type="entry name" value="MOCF_BIOSYNTHESIS_2"/>
    <property type="match status" value="1"/>
</dbReference>
<dbReference type="SUPFAM" id="SSF63882">
    <property type="entry name" value="MoeA N-terminal region -like"/>
    <property type="match status" value="1"/>
</dbReference>
<dbReference type="KEGG" id="mfv:Mfer_0296"/>
<dbReference type="GO" id="GO:0046872">
    <property type="term" value="F:metal ion binding"/>
    <property type="evidence" value="ECO:0007669"/>
    <property type="project" value="UniProtKB-KW"/>
</dbReference>
<accession>E3GXR7</accession>
<comment type="catalytic activity">
    <reaction evidence="9">
        <text>adenylyl-molybdopterin + molybdate = Mo-molybdopterin + AMP + H(+)</text>
        <dbReference type="Rhea" id="RHEA:35047"/>
        <dbReference type="ChEBI" id="CHEBI:15378"/>
        <dbReference type="ChEBI" id="CHEBI:36264"/>
        <dbReference type="ChEBI" id="CHEBI:62727"/>
        <dbReference type="ChEBI" id="CHEBI:71302"/>
        <dbReference type="ChEBI" id="CHEBI:456215"/>
        <dbReference type="EC" id="2.10.1.1"/>
    </reaction>
</comment>
<dbReference type="InterPro" id="IPR036425">
    <property type="entry name" value="MoaB/Mog-like_dom_sf"/>
</dbReference>
<reference evidence="11 12" key="1">
    <citation type="journal article" date="2010" name="Stand. Genomic Sci.">
        <title>Complete genome sequence of Methanothermus fervidus type strain (V24S).</title>
        <authorList>
            <person name="Anderson I."/>
            <person name="Djao O.D."/>
            <person name="Misra M."/>
            <person name="Chertkov O."/>
            <person name="Nolan M."/>
            <person name="Lucas S."/>
            <person name="Lapidus A."/>
            <person name="Del Rio T.G."/>
            <person name="Tice H."/>
            <person name="Cheng J.F."/>
            <person name="Tapia R."/>
            <person name="Han C."/>
            <person name="Goodwin L."/>
            <person name="Pitluck S."/>
            <person name="Liolios K."/>
            <person name="Ivanova N."/>
            <person name="Mavromatis K."/>
            <person name="Mikhailova N."/>
            <person name="Pati A."/>
            <person name="Brambilla E."/>
            <person name="Chen A."/>
            <person name="Palaniappan K."/>
            <person name="Land M."/>
            <person name="Hauser L."/>
            <person name="Chang Y.J."/>
            <person name="Jeffries C.D."/>
            <person name="Sikorski J."/>
            <person name="Spring S."/>
            <person name="Rohde M."/>
            <person name="Eichinger K."/>
            <person name="Huber H."/>
            <person name="Wirth R."/>
            <person name="Goker M."/>
            <person name="Detter J.C."/>
            <person name="Woyke T."/>
            <person name="Bristow J."/>
            <person name="Eisen J.A."/>
            <person name="Markowitz V."/>
            <person name="Hugenholtz P."/>
            <person name="Klenk H.P."/>
            <person name="Kyrpides N.C."/>
        </authorList>
    </citation>
    <scope>NUCLEOTIDE SEQUENCE [LARGE SCALE GENOMIC DNA]</scope>
    <source>
        <strain evidence="12">ATCC 43054 / DSM 2088 / JCM 10308 / V24 S</strain>
    </source>
</reference>
<dbReference type="FunFam" id="3.40.980.10:FF:000004">
    <property type="entry name" value="Molybdopterin molybdenumtransferase"/>
    <property type="match status" value="1"/>
</dbReference>
<dbReference type="InterPro" id="IPR036135">
    <property type="entry name" value="MoeA_linker/N_sf"/>
</dbReference>
<dbReference type="Pfam" id="PF03454">
    <property type="entry name" value="MoeA_C"/>
    <property type="match status" value="1"/>
</dbReference>
<dbReference type="InterPro" id="IPR005110">
    <property type="entry name" value="MoeA_linker/N"/>
</dbReference>
<dbReference type="NCBIfam" id="TIGR00177">
    <property type="entry name" value="molyb_syn"/>
    <property type="match status" value="1"/>
</dbReference>
<dbReference type="Proteomes" id="UP000002315">
    <property type="component" value="Chromosome"/>
</dbReference>
<dbReference type="EC" id="2.10.1.1" evidence="3"/>
<dbReference type="GO" id="GO:0006777">
    <property type="term" value="P:Mo-molybdopterin cofactor biosynthetic process"/>
    <property type="evidence" value="ECO:0007669"/>
    <property type="project" value="UniProtKB-KW"/>
</dbReference>
<name>E3GXR7_METFV</name>
<dbReference type="OrthoDB" id="31371at2157"/>
<dbReference type="Gene3D" id="2.170.190.11">
    <property type="entry name" value="Molybdopterin biosynthesis moea protein, domain 3"/>
    <property type="match status" value="1"/>
</dbReference>
<feature type="domain" description="MoaB/Mog" evidence="10">
    <location>
        <begin position="189"/>
        <end position="326"/>
    </location>
</feature>